<evidence type="ECO:0000313" key="3">
    <source>
        <dbReference type="Proteomes" id="UP000735302"/>
    </source>
</evidence>
<gene>
    <name evidence="2" type="ORF">PoB_001353100</name>
</gene>
<dbReference type="Proteomes" id="UP000735302">
    <property type="component" value="Unassembled WGS sequence"/>
</dbReference>
<organism evidence="2 3">
    <name type="scientific">Plakobranchus ocellatus</name>
    <dbReference type="NCBI Taxonomy" id="259542"/>
    <lineage>
        <taxon>Eukaryota</taxon>
        <taxon>Metazoa</taxon>
        <taxon>Spiralia</taxon>
        <taxon>Lophotrochozoa</taxon>
        <taxon>Mollusca</taxon>
        <taxon>Gastropoda</taxon>
        <taxon>Heterobranchia</taxon>
        <taxon>Euthyneura</taxon>
        <taxon>Panpulmonata</taxon>
        <taxon>Sacoglossa</taxon>
        <taxon>Placobranchoidea</taxon>
        <taxon>Plakobranchidae</taxon>
        <taxon>Plakobranchus</taxon>
    </lineage>
</organism>
<feature type="compositionally biased region" description="Polar residues" evidence="1">
    <location>
        <begin position="38"/>
        <end position="52"/>
    </location>
</feature>
<feature type="region of interest" description="Disordered" evidence="1">
    <location>
        <begin position="1"/>
        <end position="52"/>
    </location>
</feature>
<name>A0AAV3YXA8_9GAST</name>
<proteinExistence type="predicted"/>
<protein>
    <submittedName>
        <fullName evidence="2">Uncharacterized protein</fullName>
    </submittedName>
</protein>
<dbReference type="AlphaFoldDB" id="A0AAV3YXA8"/>
<dbReference type="EMBL" id="BLXT01001645">
    <property type="protein sequence ID" value="GFN87025.1"/>
    <property type="molecule type" value="Genomic_DNA"/>
</dbReference>
<comment type="caution">
    <text evidence="2">The sequence shown here is derived from an EMBL/GenBank/DDBJ whole genome shotgun (WGS) entry which is preliminary data.</text>
</comment>
<sequence>MRNINSTCMRKPRSFGETPKSGKQGSHRNRPGVGAQGFSASTSTTWRISGEQSKQDFSVSKQKRFAFIVISIRHNPLHNPCRALQIFGVFFSSSRVRSYCAFLSFSKKDSEKAAVEGSDQLALMTCVSHIVTLHQVPQY</sequence>
<keyword evidence="3" id="KW-1185">Reference proteome</keyword>
<evidence type="ECO:0000313" key="2">
    <source>
        <dbReference type="EMBL" id="GFN87025.1"/>
    </source>
</evidence>
<reference evidence="2 3" key="1">
    <citation type="journal article" date="2021" name="Elife">
        <title>Chloroplast acquisition without the gene transfer in kleptoplastic sea slugs, Plakobranchus ocellatus.</title>
        <authorList>
            <person name="Maeda T."/>
            <person name="Takahashi S."/>
            <person name="Yoshida T."/>
            <person name="Shimamura S."/>
            <person name="Takaki Y."/>
            <person name="Nagai Y."/>
            <person name="Toyoda A."/>
            <person name="Suzuki Y."/>
            <person name="Arimoto A."/>
            <person name="Ishii H."/>
            <person name="Satoh N."/>
            <person name="Nishiyama T."/>
            <person name="Hasebe M."/>
            <person name="Maruyama T."/>
            <person name="Minagawa J."/>
            <person name="Obokata J."/>
            <person name="Shigenobu S."/>
        </authorList>
    </citation>
    <scope>NUCLEOTIDE SEQUENCE [LARGE SCALE GENOMIC DNA]</scope>
</reference>
<accession>A0AAV3YXA8</accession>
<evidence type="ECO:0000256" key="1">
    <source>
        <dbReference type="SAM" id="MobiDB-lite"/>
    </source>
</evidence>